<keyword evidence="7" id="KW-0812">Transmembrane</keyword>
<dbReference type="GO" id="GO:0004497">
    <property type="term" value="F:monooxygenase activity"/>
    <property type="evidence" value="ECO:0007669"/>
    <property type="project" value="UniProtKB-KW"/>
</dbReference>
<keyword evidence="7" id="KW-0472">Membrane</keyword>
<accession>A0A428SDA5</accession>
<dbReference type="GO" id="GO:0006107">
    <property type="term" value="P:oxaloacetate metabolic process"/>
    <property type="evidence" value="ECO:0007669"/>
    <property type="project" value="UniProtKB-ARBA"/>
</dbReference>
<keyword evidence="4 6" id="KW-0560">Oxidoreductase</keyword>
<dbReference type="InterPro" id="IPR011234">
    <property type="entry name" value="Fumarylacetoacetase-like_C"/>
</dbReference>
<evidence type="ECO:0000256" key="1">
    <source>
        <dbReference type="ARBA" id="ARBA00010211"/>
    </source>
</evidence>
<dbReference type="Pfam" id="PF01557">
    <property type="entry name" value="FAA_hydrolase"/>
    <property type="match status" value="1"/>
</dbReference>
<dbReference type="InterPro" id="IPR036396">
    <property type="entry name" value="Cyt_P450_sf"/>
</dbReference>
<keyword evidence="7" id="KW-1133">Transmembrane helix</keyword>
<dbReference type="PRINTS" id="PR00463">
    <property type="entry name" value="EP450I"/>
</dbReference>
<evidence type="ECO:0000256" key="5">
    <source>
        <dbReference type="ARBA" id="ARBA00023004"/>
    </source>
</evidence>
<evidence type="ECO:0000256" key="7">
    <source>
        <dbReference type="SAM" id="Phobius"/>
    </source>
</evidence>
<comment type="caution">
    <text evidence="9">The sequence shown here is derived from an EMBL/GenBank/DDBJ whole genome shotgun (WGS) entry which is preliminary data.</text>
</comment>
<keyword evidence="5 6" id="KW-0408">Iron</keyword>
<keyword evidence="6" id="KW-0503">Monooxygenase</keyword>
<dbReference type="FunFam" id="3.90.850.10:FF:000002">
    <property type="entry name" value="2-hydroxyhepta-2,4-diene-1,7-dioate isomerase"/>
    <property type="match status" value="1"/>
</dbReference>
<dbReference type="Gene3D" id="1.10.630.10">
    <property type="entry name" value="Cytochrome P450"/>
    <property type="match status" value="2"/>
</dbReference>
<dbReference type="GO" id="GO:0005506">
    <property type="term" value="F:iron ion binding"/>
    <property type="evidence" value="ECO:0007669"/>
    <property type="project" value="InterPro"/>
</dbReference>
<dbReference type="SUPFAM" id="SSF48264">
    <property type="entry name" value="Cytochrome P450"/>
    <property type="match status" value="1"/>
</dbReference>
<protein>
    <recommendedName>
        <fullName evidence="8">Fumarylacetoacetase-like C-terminal domain-containing protein</fullName>
    </recommendedName>
</protein>
<gene>
    <name evidence="9" type="ORF">CEP52_015430</name>
</gene>
<evidence type="ECO:0000313" key="9">
    <source>
        <dbReference type="EMBL" id="RSL87763.1"/>
    </source>
</evidence>
<proteinExistence type="inferred from homology"/>
<dbReference type="InterPro" id="IPR050364">
    <property type="entry name" value="Cytochrome_P450_fung"/>
</dbReference>
<dbReference type="PROSITE" id="PS00086">
    <property type="entry name" value="CYTOCHROME_P450"/>
    <property type="match status" value="1"/>
</dbReference>
<keyword evidence="3 6" id="KW-0479">Metal-binding</keyword>
<dbReference type="SUPFAM" id="SSF56529">
    <property type="entry name" value="FAH"/>
    <property type="match status" value="1"/>
</dbReference>
<evidence type="ECO:0000256" key="2">
    <source>
        <dbReference type="ARBA" id="ARBA00010617"/>
    </source>
</evidence>
<comment type="similarity">
    <text evidence="1">Belongs to the FAH family.</text>
</comment>
<keyword evidence="6" id="KW-0349">Heme</keyword>
<evidence type="ECO:0000256" key="4">
    <source>
        <dbReference type="ARBA" id="ARBA00023002"/>
    </source>
</evidence>
<evidence type="ECO:0000313" key="10">
    <source>
        <dbReference type="Proteomes" id="UP000287144"/>
    </source>
</evidence>
<feature type="transmembrane region" description="Helical" evidence="7">
    <location>
        <begin position="6"/>
        <end position="24"/>
    </location>
</feature>
<dbReference type="InterPro" id="IPR001128">
    <property type="entry name" value="Cyt_P450"/>
</dbReference>
<dbReference type="PANTHER" id="PTHR46300">
    <property type="entry name" value="P450, PUTATIVE (EUROFUNG)-RELATED-RELATED"/>
    <property type="match status" value="1"/>
</dbReference>
<dbReference type="InterPro" id="IPR002401">
    <property type="entry name" value="Cyt_P450_E_grp-I"/>
</dbReference>
<feature type="domain" description="Fumarylacetoacetase-like C-terminal" evidence="8">
    <location>
        <begin position="453"/>
        <end position="660"/>
    </location>
</feature>
<reference evidence="9 10" key="1">
    <citation type="submission" date="2017-06" db="EMBL/GenBank/DDBJ databases">
        <title>Comparative genomic analysis of Ambrosia Fusariam Clade fungi.</title>
        <authorList>
            <person name="Stajich J.E."/>
            <person name="Carrillo J."/>
            <person name="Kijimoto T."/>
            <person name="Eskalen A."/>
            <person name="O'Donnell K."/>
            <person name="Kasson M."/>
        </authorList>
    </citation>
    <scope>NUCLEOTIDE SEQUENCE [LARGE SCALE GENOMIC DNA]</scope>
    <source>
        <strain evidence="9 10">NRRL62579</strain>
    </source>
</reference>
<dbReference type="PANTHER" id="PTHR46300:SF6">
    <property type="entry name" value="CYTOCHROME P450 2C30"/>
    <property type="match status" value="1"/>
</dbReference>
<dbReference type="GO" id="GO:0016705">
    <property type="term" value="F:oxidoreductase activity, acting on paired donors, with incorporation or reduction of molecular oxygen"/>
    <property type="evidence" value="ECO:0007669"/>
    <property type="project" value="InterPro"/>
</dbReference>
<evidence type="ECO:0000259" key="8">
    <source>
        <dbReference type="Pfam" id="PF01557"/>
    </source>
</evidence>
<comment type="similarity">
    <text evidence="2 6">Belongs to the cytochrome P450 family.</text>
</comment>
<dbReference type="STRING" id="1325735.A0A428SDA5"/>
<evidence type="ECO:0000256" key="6">
    <source>
        <dbReference type="RuleBase" id="RU000461"/>
    </source>
</evidence>
<keyword evidence="10" id="KW-1185">Reference proteome</keyword>
<dbReference type="GO" id="GO:0050163">
    <property type="term" value="F:oxaloacetate tautomerase activity"/>
    <property type="evidence" value="ECO:0007669"/>
    <property type="project" value="UniProtKB-ARBA"/>
</dbReference>
<name>A0A428SDA5_9HYPO</name>
<evidence type="ECO:0000256" key="3">
    <source>
        <dbReference type="ARBA" id="ARBA00022723"/>
    </source>
</evidence>
<dbReference type="EMBL" id="NKCK01000273">
    <property type="protein sequence ID" value="RSL87763.1"/>
    <property type="molecule type" value="Genomic_DNA"/>
</dbReference>
<dbReference type="Pfam" id="PF00067">
    <property type="entry name" value="p450"/>
    <property type="match status" value="2"/>
</dbReference>
<dbReference type="AlphaFoldDB" id="A0A428SDA5"/>
<sequence length="663" mass="74914">MVTAEGLYFYYYSLAALCLVFFATKVLQYGIRPKTFPPGPPTLPLLGNLHQMPTKNFHLEFQKLAQQYGPITAMKLGGQNLFLLNDPTVVRDLIEKRSSNYSCRPDLYIRSFGDNLNIAFRDNDDIWRRQRKMYHVRLNVKSADRYLPYQAFDSLQLINDLAVRPEGWVQHVQRYTASISTALLYGWRTPATDTGYVKDLLEWMDVTSEAANFQLVDFYAFLRPLYHFLPYWMLPTSEPSQGEDRKWKRVSQFVNRPMEFILLVLNSITRPWFSSRKLRKKLKRKSTRSSATVDFQNGMTVWTLNHERFKESRSFNPMRQTGGTTLTENNAITQDSPRRLHFTFGAGRRVCPGFHVAERNLFLAISRILWGFTINPARDSMGTIVPINRDAVTPGLIVRPEDFECDIKPRSAGHKQVIMDLWSKAVKDLDSEGNFTPGFINSVLSPLRRVPIIYGIGLNYKTHISEAGFPTPKYPTVFTKPPDALSGPFDDVHVHPECTNMDYEGELAVIIGQDCKNVTSSEDALKNVLGYAAANDVSSRYWQLPEISGQQHGYAKSFDGFAPLGPVIVSPTAVGDVNQLTLVTKVNGEERQRARLDDLLFGVGDLIVHLSRGTTLRAGTVILTGTPGGVAAFMKPPAWLKYGDTVQVSISEIGSITNRLVFE</sequence>
<dbReference type="Proteomes" id="UP000287144">
    <property type="component" value="Unassembled WGS sequence"/>
</dbReference>
<dbReference type="InterPro" id="IPR036663">
    <property type="entry name" value="Fumarylacetoacetase_C_sf"/>
</dbReference>
<dbReference type="Gene3D" id="3.90.850.10">
    <property type="entry name" value="Fumarylacetoacetase-like, C-terminal domain"/>
    <property type="match status" value="1"/>
</dbReference>
<dbReference type="GO" id="GO:0020037">
    <property type="term" value="F:heme binding"/>
    <property type="evidence" value="ECO:0007669"/>
    <property type="project" value="InterPro"/>
</dbReference>
<organism evidence="9 10">
    <name type="scientific">Fusarium oligoseptatum</name>
    <dbReference type="NCBI Taxonomy" id="2604345"/>
    <lineage>
        <taxon>Eukaryota</taxon>
        <taxon>Fungi</taxon>
        <taxon>Dikarya</taxon>
        <taxon>Ascomycota</taxon>
        <taxon>Pezizomycotina</taxon>
        <taxon>Sordariomycetes</taxon>
        <taxon>Hypocreomycetidae</taxon>
        <taxon>Hypocreales</taxon>
        <taxon>Nectriaceae</taxon>
        <taxon>Fusarium</taxon>
        <taxon>Fusarium solani species complex</taxon>
    </lineage>
</organism>
<dbReference type="InterPro" id="IPR017972">
    <property type="entry name" value="Cyt_P450_CS"/>
</dbReference>